<evidence type="ECO:0000313" key="2">
    <source>
        <dbReference type="Proteomes" id="UP001054902"/>
    </source>
</evidence>
<dbReference type="InterPro" id="IPR032675">
    <property type="entry name" value="LRR_dom_sf"/>
</dbReference>
<comment type="caution">
    <text evidence="1">The sequence shown here is derived from an EMBL/GenBank/DDBJ whole genome shotgun (WGS) entry which is preliminary data.</text>
</comment>
<evidence type="ECO:0008006" key="3">
    <source>
        <dbReference type="Google" id="ProtNLM"/>
    </source>
</evidence>
<name>A0AAD3CHT6_9STRA</name>
<dbReference type="AlphaFoldDB" id="A0AAD3CHT6"/>
<dbReference type="EMBL" id="BLLK01000022">
    <property type="protein sequence ID" value="GFH46357.1"/>
    <property type="molecule type" value="Genomic_DNA"/>
</dbReference>
<sequence>MRVASVDGLLTLFYDGSELSKKQLDDELEDCHMRNGSYDVDLNQLSEPCRKYMKERRTWQQIIVLEGVTVIPRHTFKYCYNIKRVIVANTVVRIERCAFDFCRGLVYIKLSISLEYIGPYVFRACDLSSIYLPPRCTVIEMGAFAYNSNLSIFSCSQEARLSSFLFDCSKLIRDSPFATEGPGTYIRLNDQVNTWIKNLNNEEEYRLHKICCTIEPSFDDIYAIIREQGIPAFCAKNEMGITPSQYLKENPFAQITEKEITRRYIMRMMGEHE</sequence>
<gene>
    <name evidence="1" type="ORF">CTEN210_02831</name>
</gene>
<dbReference type="Proteomes" id="UP001054902">
    <property type="component" value="Unassembled WGS sequence"/>
</dbReference>
<dbReference type="Gene3D" id="3.80.10.10">
    <property type="entry name" value="Ribonuclease Inhibitor"/>
    <property type="match status" value="1"/>
</dbReference>
<proteinExistence type="predicted"/>
<dbReference type="SUPFAM" id="SSF52058">
    <property type="entry name" value="L domain-like"/>
    <property type="match status" value="1"/>
</dbReference>
<keyword evidence="2" id="KW-1185">Reference proteome</keyword>
<accession>A0AAD3CHT6</accession>
<organism evidence="1 2">
    <name type="scientific">Chaetoceros tenuissimus</name>
    <dbReference type="NCBI Taxonomy" id="426638"/>
    <lineage>
        <taxon>Eukaryota</taxon>
        <taxon>Sar</taxon>
        <taxon>Stramenopiles</taxon>
        <taxon>Ochrophyta</taxon>
        <taxon>Bacillariophyta</taxon>
        <taxon>Coscinodiscophyceae</taxon>
        <taxon>Chaetocerotophycidae</taxon>
        <taxon>Chaetocerotales</taxon>
        <taxon>Chaetocerotaceae</taxon>
        <taxon>Chaetoceros</taxon>
    </lineage>
</organism>
<evidence type="ECO:0000313" key="1">
    <source>
        <dbReference type="EMBL" id="GFH46357.1"/>
    </source>
</evidence>
<dbReference type="Pfam" id="PF13306">
    <property type="entry name" value="LRR_5"/>
    <property type="match status" value="1"/>
</dbReference>
<reference evidence="1 2" key="1">
    <citation type="journal article" date="2021" name="Sci. Rep.">
        <title>The genome of the diatom Chaetoceros tenuissimus carries an ancient integrated fragment of an extant virus.</title>
        <authorList>
            <person name="Hongo Y."/>
            <person name="Kimura K."/>
            <person name="Takaki Y."/>
            <person name="Yoshida Y."/>
            <person name="Baba S."/>
            <person name="Kobayashi G."/>
            <person name="Nagasaki K."/>
            <person name="Hano T."/>
            <person name="Tomaru Y."/>
        </authorList>
    </citation>
    <scope>NUCLEOTIDE SEQUENCE [LARGE SCALE GENOMIC DNA]</scope>
    <source>
        <strain evidence="1 2">NIES-3715</strain>
    </source>
</reference>
<dbReference type="InterPro" id="IPR026906">
    <property type="entry name" value="LRR_5"/>
</dbReference>
<protein>
    <recommendedName>
        <fullName evidence="3">Leucine-rich repeat domain-containing protein</fullName>
    </recommendedName>
</protein>